<dbReference type="Proteomes" id="UP000325723">
    <property type="component" value="Unassembled WGS sequence"/>
</dbReference>
<dbReference type="GO" id="GO:0015645">
    <property type="term" value="F:fatty acid ligase activity"/>
    <property type="evidence" value="ECO:0007669"/>
    <property type="project" value="TreeGrafter"/>
</dbReference>
<dbReference type="InterPro" id="IPR049515">
    <property type="entry name" value="MACS_put"/>
</dbReference>
<dbReference type="GO" id="GO:0006633">
    <property type="term" value="P:fatty acid biosynthetic process"/>
    <property type="evidence" value="ECO:0007669"/>
    <property type="project" value="TreeGrafter"/>
</dbReference>
<dbReference type="GO" id="GO:0003987">
    <property type="term" value="F:acetate-CoA ligase activity"/>
    <property type="evidence" value="ECO:0007669"/>
    <property type="project" value="UniProtKB-EC"/>
</dbReference>
<dbReference type="EC" id="6.2.1.1" evidence="7"/>
<evidence type="ECO:0000313" key="8">
    <source>
        <dbReference type="Proteomes" id="UP000325723"/>
    </source>
</evidence>
<reference evidence="7 8" key="1">
    <citation type="submission" date="2019-09" db="EMBL/GenBank/DDBJ databases">
        <authorList>
            <person name="Chandra G."/>
            <person name="Truman W A."/>
        </authorList>
    </citation>
    <scope>NUCLEOTIDE SEQUENCE [LARGE SCALE GENOMIC DNA]</scope>
    <source>
        <strain evidence="7">PS900</strain>
    </source>
</reference>
<dbReference type="PROSITE" id="PS00455">
    <property type="entry name" value="AMP_BINDING"/>
    <property type="match status" value="1"/>
</dbReference>
<dbReference type="GO" id="GO:0005524">
    <property type="term" value="F:ATP binding"/>
    <property type="evidence" value="ECO:0007669"/>
    <property type="project" value="UniProtKB-KW"/>
</dbReference>
<dbReference type="GO" id="GO:0006637">
    <property type="term" value="P:acyl-CoA metabolic process"/>
    <property type="evidence" value="ECO:0007669"/>
    <property type="project" value="TreeGrafter"/>
</dbReference>
<comment type="caution">
    <text evidence="7">The sequence shown here is derived from an EMBL/GenBank/DDBJ whole genome shotgun (WGS) entry which is preliminary data.</text>
</comment>
<keyword evidence="4" id="KW-0067">ATP-binding</keyword>
<name>A0A8H2NU54_PSEFL</name>
<evidence type="ECO:0000256" key="4">
    <source>
        <dbReference type="ARBA" id="ARBA00022840"/>
    </source>
</evidence>
<feature type="domain" description="AMP-binding enzyme C-terminal" evidence="6">
    <location>
        <begin position="448"/>
        <end position="525"/>
    </location>
</feature>
<keyword evidence="3" id="KW-0547">Nucleotide-binding</keyword>
<evidence type="ECO:0000259" key="5">
    <source>
        <dbReference type="Pfam" id="PF00501"/>
    </source>
</evidence>
<sequence length="541" mass="58940">MYFPQEQENPQPGEFFNIADAICDRWAKCDPQRVALIQKNTDGSISRYSFKDLQTQANQLANTLSRHGVKPGDRVGIMLAQSLEAGIAHIALYKIGAIAVPLFGLFGLDAIEHRARDCAMSALITDRAGTEKLQEIWQCLPTLTLCLSTAPCSDISDPRILGLHACMATESSEFSTRHSTVQSPALIIYTSGTTGHPKGALHAHGILLGHVPGVRMSHDNFPQPDDIMWTPADWAWIGGLLDVLLPSWYLGVAVVAHRAEKFQAEQAFALLEELAIRNVFFPPTALKLLRQVADPQTRWKLSLRSIASGGESLGEELLAWGKRSFNVQINEFYGQTECNLVLSSAAASGVYRAGAIGKAVPGFNVAIVDDQGDVVAPGTVGHIAIRTPNQNQMLGYWKNPTATAEKYIGSWLISGDRGYMDADEYVYFLGRNDDVITSAGYRIGPTPIEDCLLKHSAVKLAAVIGKKDATRTEIVKACVVLCDGFTGSDSLIAELQQHVRKYLAAHEYPREIEFLPALPMTATGKIIRGALRSREEEGASA</sequence>
<dbReference type="PANTHER" id="PTHR43605">
    <property type="entry name" value="ACYL-COENZYME A SYNTHETASE"/>
    <property type="match status" value="1"/>
</dbReference>
<dbReference type="Pfam" id="PF13193">
    <property type="entry name" value="AMP-binding_C"/>
    <property type="match status" value="1"/>
</dbReference>
<protein>
    <submittedName>
        <fullName evidence="7">Acetyl-coenzyme A synthetase</fullName>
        <ecNumber evidence="7">6.2.1.1</ecNumber>
    </submittedName>
</protein>
<evidence type="ECO:0000256" key="3">
    <source>
        <dbReference type="ARBA" id="ARBA00022741"/>
    </source>
</evidence>
<dbReference type="Gene3D" id="3.40.50.12780">
    <property type="entry name" value="N-terminal domain of ligase-like"/>
    <property type="match status" value="1"/>
</dbReference>
<dbReference type="InterPro" id="IPR045851">
    <property type="entry name" value="AMP-bd_C_sf"/>
</dbReference>
<evidence type="ECO:0000256" key="1">
    <source>
        <dbReference type="ARBA" id="ARBA00006432"/>
    </source>
</evidence>
<proteinExistence type="inferred from homology"/>
<dbReference type="InterPro" id="IPR025110">
    <property type="entry name" value="AMP-bd_C"/>
</dbReference>
<feature type="domain" description="AMP-dependent synthetase/ligase" evidence="5">
    <location>
        <begin position="24"/>
        <end position="397"/>
    </location>
</feature>
<dbReference type="AlphaFoldDB" id="A0A8H2NU54"/>
<dbReference type="InterPro" id="IPR042099">
    <property type="entry name" value="ANL_N_sf"/>
</dbReference>
<dbReference type="RefSeq" id="WP_150758489.1">
    <property type="nucleotide sequence ID" value="NZ_CABVIE010000011.1"/>
</dbReference>
<dbReference type="PANTHER" id="PTHR43605:SF10">
    <property type="entry name" value="ACYL-COA SYNTHETASE MEDIUM CHAIN FAMILY MEMBER 3"/>
    <property type="match status" value="1"/>
</dbReference>
<dbReference type="InterPro" id="IPR000873">
    <property type="entry name" value="AMP-dep_synth/lig_dom"/>
</dbReference>
<keyword evidence="2 7" id="KW-0436">Ligase</keyword>
<gene>
    <name evidence="7" type="primary">acsA_5</name>
    <name evidence="7" type="ORF">PS900_03657</name>
</gene>
<dbReference type="InterPro" id="IPR020845">
    <property type="entry name" value="AMP-binding_CS"/>
</dbReference>
<evidence type="ECO:0000313" key="7">
    <source>
        <dbReference type="EMBL" id="VVP17152.1"/>
    </source>
</evidence>
<dbReference type="EMBL" id="CABVIE010000011">
    <property type="protein sequence ID" value="VVP17152.1"/>
    <property type="molecule type" value="Genomic_DNA"/>
</dbReference>
<evidence type="ECO:0000256" key="2">
    <source>
        <dbReference type="ARBA" id="ARBA00022598"/>
    </source>
</evidence>
<dbReference type="InterPro" id="IPR051087">
    <property type="entry name" value="Mitochondrial_ACSM"/>
</dbReference>
<dbReference type="GO" id="GO:0004321">
    <property type="term" value="F:fatty-acyl-CoA synthase activity"/>
    <property type="evidence" value="ECO:0007669"/>
    <property type="project" value="TreeGrafter"/>
</dbReference>
<dbReference type="CDD" id="cd05971">
    <property type="entry name" value="MACS_like_3"/>
    <property type="match status" value="1"/>
</dbReference>
<accession>A0A8H2NU54</accession>
<dbReference type="SUPFAM" id="SSF56801">
    <property type="entry name" value="Acetyl-CoA synthetase-like"/>
    <property type="match status" value="1"/>
</dbReference>
<evidence type="ECO:0000259" key="6">
    <source>
        <dbReference type="Pfam" id="PF13193"/>
    </source>
</evidence>
<dbReference type="Pfam" id="PF00501">
    <property type="entry name" value="AMP-binding"/>
    <property type="match status" value="1"/>
</dbReference>
<organism evidence="7 8">
    <name type="scientific">Pseudomonas fluorescens</name>
    <dbReference type="NCBI Taxonomy" id="294"/>
    <lineage>
        <taxon>Bacteria</taxon>
        <taxon>Pseudomonadati</taxon>
        <taxon>Pseudomonadota</taxon>
        <taxon>Gammaproteobacteria</taxon>
        <taxon>Pseudomonadales</taxon>
        <taxon>Pseudomonadaceae</taxon>
        <taxon>Pseudomonas</taxon>
    </lineage>
</organism>
<dbReference type="Gene3D" id="3.30.300.30">
    <property type="match status" value="1"/>
</dbReference>
<comment type="similarity">
    <text evidence="1">Belongs to the ATP-dependent AMP-binding enzyme family.</text>
</comment>